<dbReference type="Proteomes" id="UP000831327">
    <property type="component" value="Chromosome"/>
</dbReference>
<dbReference type="Gene3D" id="3.40.50.150">
    <property type="entry name" value="Vaccinia Virus protein VP39"/>
    <property type="match status" value="1"/>
</dbReference>
<gene>
    <name evidence="1" type="ORF">Rmf_19360</name>
</gene>
<keyword evidence="2" id="KW-1185">Reference proteome</keyword>
<organism evidence="1 2">
    <name type="scientific">Roseomonas fluvialis</name>
    <dbReference type="NCBI Taxonomy" id="1750527"/>
    <lineage>
        <taxon>Bacteria</taxon>
        <taxon>Pseudomonadati</taxon>
        <taxon>Pseudomonadota</taxon>
        <taxon>Alphaproteobacteria</taxon>
        <taxon>Acetobacterales</taxon>
        <taxon>Roseomonadaceae</taxon>
        <taxon>Roseomonas</taxon>
    </lineage>
</organism>
<evidence type="ECO:0008006" key="3">
    <source>
        <dbReference type="Google" id="ProtNLM"/>
    </source>
</evidence>
<accession>A0ABM7Y2C9</accession>
<evidence type="ECO:0000313" key="1">
    <source>
        <dbReference type="EMBL" id="BDG72007.1"/>
    </source>
</evidence>
<dbReference type="InterPro" id="IPR029063">
    <property type="entry name" value="SAM-dependent_MTases_sf"/>
</dbReference>
<reference evidence="1 2" key="1">
    <citation type="journal article" date="2016" name="Microbes Environ.">
        <title>Phylogenetically diverse aerobic anoxygenic phototrophic bacteria isolated from epilithic biofilms in Tama river, Japan.</title>
        <authorList>
            <person name="Hirose S."/>
            <person name="Matsuura K."/>
            <person name="Haruta S."/>
        </authorList>
    </citation>
    <scope>NUCLEOTIDE SEQUENCE [LARGE SCALE GENOMIC DNA]</scope>
    <source>
        <strain evidence="1 2">S08</strain>
    </source>
</reference>
<dbReference type="SUPFAM" id="SSF53335">
    <property type="entry name" value="S-adenosyl-L-methionine-dependent methyltransferases"/>
    <property type="match status" value="1"/>
</dbReference>
<proteinExistence type="predicted"/>
<evidence type="ECO:0000313" key="2">
    <source>
        <dbReference type="Proteomes" id="UP000831327"/>
    </source>
</evidence>
<protein>
    <recommendedName>
        <fullName evidence="3">Class I SAM-dependent methyltransferase</fullName>
    </recommendedName>
</protein>
<sequence length="270" mass="29923">MSATATEQDATDAVTQWRAGHISDPVRLAPRLSGAGYQRLLAATHRDLKPRTYFEIGTRLGDSLKWATCPSVAVDPVFRLPEGFVEARPRLQLFSMTSDEFFRRHDLTECLGGPVDLAFLDGLHRFEFLLRDFMNTERHCHAQSAILLHDCVPTTSEIVRREQNGPREAAFDVMPRAWAGDVWKLMPILRRYRPDLKITAFDATPTGLVFVTRLDPASTVLRDRYEDIVAEFMEADIAAIGVSAFVAGLALNSADAALAAGRLPAMIAPA</sequence>
<name>A0ABM7Y2C9_9PROT</name>
<dbReference type="Pfam" id="PF13578">
    <property type="entry name" value="Methyltransf_24"/>
    <property type="match status" value="1"/>
</dbReference>
<dbReference type="EMBL" id="AP025637">
    <property type="protein sequence ID" value="BDG72007.1"/>
    <property type="molecule type" value="Genomic_DNA"/>
</dbReference>
<dbReference type="RefSeq" id="WP_244459225.1">
    <property type="nucleotide sequence ID" value="NZ_AP025637.1"/>
</dbReference>